<feature type="transmembrane region" description="Helical" evidence="1">
    <location>
        <begin position="79"/>
        <end position="100"/>
    </location>
</feature>
<dbReference type="AlphaFoldDB" id="A0A561EZT2"/>
<feature type="transmembrane region" description="Helical" evidence="1">
    <location>
        <begin position="6"/>
        <end position="27"/>
    </location>
</feature>
<dbReference type="EMBL" id="VIVR01000001">
    <property type="protein sequence ID" value="TWE21124.1"/>
    <property type="molecule type" value="Genomic_DNA"/>
</dbReference>
<organism evidence="2 3">
    <name type="scientific">Kitasatospora atroaurantiaca</name>
    <dbReference type="NCBI Taxonomy" id="285545"/>
    <lineage>
        <taxon>Bacteria</taxon>
        <taxon>Bacillati</taxon>
        <taxon>Actinomycetota</taxon>
        <taxon>Actinomycetes</taxon>
        <taxon>Kitasatosporales</taxon>
        <taxon>Streptomycetaceae</taxon>
        <taxon>Kitasatospora</taxon>
    </lineage>
</organism>
<name>A0A561EZT2_9ACTN</name>
<evidence type="ECO:0000313" key="2">
    <source>
        <dbReference type="EMBL" id="TWE21124.1"/>
    </source>
</evidence>
<feature type="transmembrane region" description="Helical" evidence="1">
    <location>
        <begin position="48"/>
        <end position="67"/>
    </location>
</feature>
<keyword evidence="1" id="KW-1133">Transmembrane helix</keyword>
<protein>
    <submittedName>
        <fullName evidence="2">Uncharacterized protein</fullName>
    </submittedName>
</protein>
<keyword evidence="1" id="KW-0812">Transmembrane</keyword>
<dbReference type="RefSeq" id="WP_145795891.1">
    <property type="nucleotide sequence ID" value="NZ_BAAABR010000047.1"/>
</dbReference>
<gene>
    <name evidence="2" type="ORF">FB465_6291</name>
</gene>
<comment type="caution">
    <text evidence="2">The sequence shown here is derived from an EMBL/GenBank/DDBJ whole genome shotgun (WGS) entry which is preliminary data.</text>
</comment>
<evidence type="ECO:0000256" key="1">
    <source>
        <dbReference type="SAM" id="Phobius"/>
    </source>
</evidence>
<dbReference type="Proteomes" id="UP000318416">
    <property type="component" value="Unassembled WGS sequence"/>
</dbReference>
<keyword evidence="1" id="KW-0472">Membrane</keyword>
<reference evidence="2 3" key="1">
    <citation type="submission" date="2019-06" db="EMBL/GenBank/DDBJ databases">
        <title>Sequencing the genomes of 1000 actinobacteria strains.</title>
        <authorList>
            <person name="Klenk H.-P."/>
        </authorList>
    </citation>
    <scope>NUCLEOTIDE SEQUENCE [LARGE SCALE GENOMIC DNA]</scope>
    <source>
        <strain evidence="2 3">DSM 41649</strain>
    </source>
</reference>
<sequence length="230" mass="24079">MAPVYWAWIISAVLAILLAVALGVKIGRGLLGILIDGRGRYSLTHLQIVLWTLVVLPLVAGIAIGRLVDGVTDALDFTLPAQVLGVLGIAIGSTVTSTVIKNNANVRRSDVVAASSWRLKDPPRLSQVFLVEEGPLADRLIDVAKFQNFLVTVVLLVGYIGTAVSQLRHSADPAAVTSLPDLSATFVTLLGISHAGYLTGKMVPSGEAPAPGLTVAMRNAGNPPDAPRNP</sequence>
<evidence type="ECO:0000313" key="3">
    <source>
        <dbReference type="Proteomes" id="UP000318416"/>
    </source>
</evidence>
<dbReference type="OrthoDB" id="3699186at2"/>
<accession>A0A561EZT2</accession>
<keyword evidence="3" id="KW-1185">Reference proteome</keyword>
<proteinExistence type="predicted"/>